<keyword evidence="3" id="KW-1185">Reference proteome</keyword>
<name>A0ABU2ZVR4_9ALTE</name>
<sequence>MKKLLISLVGGLLVLLGLIFIIVPGPSLLLLIPGLFILSYEYPLAKVWLRKCQRLLRKGAVYLDKFFRKLRYSR</sequence>
<dbReference type="InterPro" id="IPR019099">
    <property type="entry name" value="Uncharacterised_PGPGW_TM"/>
</dbReference>
<dbReference type="EMBL" id="JAVRHX010000005">
    <property type="protein sequence ID" value="MDT0596123.1"/>
    <property type="molecule type" value="Genomic_DNA"/>
</dbReference>
<evidence type="ECO:0000313" key="2">
    <source>
        <dbReference type="EMBL" id="MDT0596123.1"/>
    </source>
</evidence>
<keyword evidence="1" id="KW-0812">Transmembrane</keyword>
<feature type="transmembrane region" description="Helical" evidence="1">
    <location>
        <begin position="29"/>
        <end position="49"/>
    </location>
</feature>
<dbReference type="RefSeq" id="WP_311369648.1">
    <property type="nucleotide sequence ID" value="NZ_JAVRHX010000005.1"/>
</dbReference>
<evidence type="ECO:0000313" key="3">
    <source>
        <dbReference type="Proteomes" id="UP001253545"/>
    </source>
</evidence>
<reference evidence="2 3" key="1">
    <citation type="submission" date="2023-09" db="EMBL/GenBank/DDBJ databases">
        <authorList>
            <person name="Rey-Velasco X."/>
        </authorList>
    </citation>
    <scope>NUCLEOTIDE SEQUENCE [LARGE SCALE GENOMIC DNA]</scope>
    <source>
        <strain evidence="2 3">P117</strain>
    </source>
</reference>
<comment type="caution">
    <text evidence="2">The sequence shown here is derived from an EMBL/GenBank/DDBJ whole genome shotgun (WGS) entry which is preliminary data.</text>
</comment>
<dbReference type="Proteomes" id="UP001253545">
    <property type="component" value="Unassembled WGS sequence"/>
</dbReference>
<organism evidence="2 3">
    <name type="scientific">Glaciecola petra</name>
    <dbReference type="NCBI Taxonomy" id="3075602"/>
    <lineage>
        <taxon>Bacteria</taxon>
        <taxon>Pseudomonadati</taxon>
        <taxon>Pseudomonadota</taxon>
        <taxon>Gammaproteobacteria</taxon>
        <taxon>Alteromonadales</taxon>
        <taxon>Alteromonadaceae</taxon>
        <taxon>Glaciecola</taxon>
    </lineage>
</organism>
<feature type="transmembrane region" description="Helical" evidence="1">
    <location>
        <begin position="5"/>
        <end position="23"/>
    </location>
</feature>
<evidence type="ECO:0000256" key="1">
    <source>
        <dbReference type="SAM" id="Phobius"/>
    </source>
</evidence>
<keyword evidence="1" id="KW-0472">Membrane</keyword>
<proteinExistence type="predicted"/>
<dbReference type="Pfam" id="PF09656">
    <property type="entry name" value="PGPGW"/>
    <property type="match status" value="1"/>
</dbReference>
<keyword evidence="1" id="KW-1133">Transmembrane helix</keyword>
<gene>
    <name evidence="2" type="ORF">RM552_14815</name>
</gene>
<protein>
    <submittedName>
        <fullName evidence="2">PGPGW domain-containing protein</fullName>
    </submittedName>
</protein>
<accession>A0ABU2ZVR4</accession>